<proteinExistence type="predicted"/>
<evidence type="ECO:0000313" key="3">
    <source>
        <dbReference type="Proteomes" id="UP000789405"/>
    </source>
</evidence>
<keyword evidence="3" id="KW-1185">Reference proteome</keyword>
<sequence length="225" mass="26844">TAKYDWGALKDEIIKKIRNEDDEKIRIKQLKSIVQNKEKTVREYINRFDAYMEPIKDVIRKDEKLDWFLEELNDSFRTRVEFRCPKKYDNARKWALQVENYQRKKECKDIQKDTVIQEEGNYSIQSEIDELKTAFSDIKINCVDQPSIKREEIDGSKVIKWFNCYEEGHMAQNCPKQNYSKENKSDDIQIVGADVRFIVLMEGQVDVEQDHLQVEIMDANELFDK</sequence>
<reference evidence="2" key="1">
    <citation type="submission" date="2021-06" db="EMBL/GenBank/DDBJ databases">
        <authorList>
            <person name="Kallberg Y."/>
            <person name="Tangrot J."/>
            <person name="Rosling A."/>
        </authorList>
    </citation>
    <scope>NUCLEOTIDE SEQUENCE</scope>
    <source>
        <strain evidence="2">MA453B</strain>
    </source>
</reference>
<dbReference type="InterPro" id="IPR005162">
    <property type="entry name" value="Retrotrans_gag_dom"/>
</dbReference>
<dbReference type="Proteomes" id="UP000789405">
    <property type="component" value="Unassembled WGS sequence"/>
</dbReference>
<evidence type="ECO:0000313" key="2">
    <source>
        <dbReference type="EMBL" id="CAG8660750.1"/>
    </source>
</evidence>
<dbReference type="AlphaFoldDB" id="A0A9N9HB73"/>
<dbReference type="OrthoDB" id="2473734at2759"/>
<evidence type="ECO:0000259" key="1">
    <source>
        <dbReference type="Pfam" id="PF03732"/>
    </source>
</evidence>
<organism evidence="2 3">
    <name type="scientific">Dentiscutata erythropus</name>
    <dbReference type="NCBI Taxonomy" id="1348616"/>
    <lineage>
        <taxon>Eukaryota</taxon>
        <taxon>Fungi</taxon>
        <taxon>Fungi incertae sedis</taxon>
        <taxon>Mucoromycota</taxon>
        <taxon>Glomeromycotina</taxon>
        <taxon>Glomeromycetes</taxon>
        <taxon>Diversisporales</taxon>
        <taxon>Gigasporaceae</taxon>
        <taxon>Dentiscutata</taxon>
    </lineage>
</organism>
<feature type="non-terminal residue" evidence="2">
    <location>
        <position position="225"/>
    </location>
</feature>
<comment type="caution">
    <text evidence="2">The sequence shown here is derived from an EMBL/GenBank/DDBJ whole genome shotgun (WGS) entry which is preliminary data.</text>
</comment>
<name>A0A9N9HB73_9GLOM</name>
<gene>
    <name evidence="2" type="ORF">DERYTH_LOCUS10698</name>
</gene>
<dbReference type="Pfam" id="PF03732">
    <property type="entry name" value="Retrotrans_gag"/>
    <property type="match status" value="1"/>
</dbReference>
<feature type="domain" description="Retrotransposon gag" evidence="1">
    <location>
        <begin position="5"/>
        <end position="73"/>
    </location>
</feature>
<protein>
    <submittedName>
        <fullName evidence="2">27499_t:CDS:1</fullName>
    </submittedName>
</protein>
<accession>A0A9N9HB73</accession>
<dbReference type="EMBL" id="CAJVPY010006336">
    <property type="protein sequence ID" value="CAG8660750.1"/>
    <property type="molecule type" value="Genomic_DNA"/>
</dbReference>